<protein>
    <submittedName>
        <fullName evidence="1">Uncharacterized protein</fullName>
    </submittedName>
</protein>
<accession>A0A1H5RI12</accession>
<keyword evidence="2" id="KW-1185">Reference proteome</keyword>
<reference evidence="2" key="1">
    <citation type="submission" date="2016-10" db="EMBL/GenBank/DDBJ databases">
        <authorList>
            <person name="Varghese N."/>
            <person name="Submissions S."/>
        </authorList>
    </citation>
    <scope>NUCLEOTIDE SEQUENCE [LARGE SCALE GENOMIC DNA]</scope>
    <source>
        <strain evidence="2">DSM 44654</strain>
    </source>
</reference>
<organism evidence="1 2">
    <name type="scientific">Amycolatopsis pretoriensis</name>
    <dbReference type="NCBI Taxonomy" id="218821"/>
    <lineage>
        <taxon>Bacteria</taxon>
        <taxon>Bacillati</taxon>
        <taxon>Actinomycetota</taxon>
        <taxon>Actinomycetes</taxon>
        <taxon>Pseudonocardiales</taxon>
        <taxon>Pseudonocardiaceae</taxon>
        <taxon>Amycolatopsis</taxon>
    </lineage>
</organism>
<evidence type="ECO:0000313" key="2">
    <source>
        <dbReference type="Proteomes" id="UP000198878"/>
    </source>
</evidence>
<dbReference type="AlphaFoldDB" id="A0A1H5RI12"/>
<name>A0A1H5RI12_9PSEU</name>
<evidence type="ECO:0000313" key="1">
    <source>
        <dbReference type="EMBL" id="SEF37131.1"/>
    </source>
</evidence>
<sequence>MPWTCHEPAPLRLRVIVPAHSLGPAFAPALKDATDMNLLLTFSECRTNAEWKSGGS</sequence>
<gene>
    <name evidence="1" type="ORF">SAMN05421837_112244</name>
</gene>
<proteinExistence type="predicted"/>
<dbReference type="Proteomes" id="UP000198878">
    <property type="component" value="Unassembled WGS sequence"/>
</dbReference>
<dbReference type="EMBL" id="FNUJ01000012">
    <property type="protein sequence ID" value="SEF37131.1"/>
    <property type="molecule type" value="Genomic_DNA"/>
</dbReference>